<keyword evidence="2" id="KW-1133">Transmembrane helix</keyword>
<dbReference type="OrthoDB" id="5182773at2"/>
<evidence type="ECO:0000313" key="4">
    <source>
        <dbReference type="Proteomes" id="UP000277256"/>
    </source>
</evidence>
<evidence type="ECO:0000256" key="2">
    <source>
        <dbReference type="SAM" id="Phobius"/>
    </source>
</evidence>
<keyword evidence="4" id="KW-1185">Reference proteome</keyword>
<feature type="region of interest" description="Disordered" evidence="1">
    <location>
        <begin position="296"/>
        <end position="316"/>
    </location>
</feature>
<keyword evidence="2" id="KW-0472">Membrane</keyword>
<dbReference type="AlphaFoldDB" id="A0A426UXS6"/>
<gene>
    <name evidence="3" type="ORF">EIW28_11700</name>
</gene>
<comment type="caution">
    <text evidence="3">The sequence shown here is derived from an EMBL/GenBank/DDBJ whole genome shotgun (WGS) entry which is preliminary data.</text>
</comment>
<accession>A0A426UXS6</accession>
<sequence length="316" mass="33215">MAGNPYSLEQLDQDLYDLASKLHEMKALEQTIDEFWARVGVQAIPLVGTWFQLIYDEITSGQEGVIISSDAAVLEDLPDRCRRLVGIDSAPFHDAAALFESTAADMVGIEGAPGNILSNIGNWYGDAAEAFEEYFSAYSPAQARQAELFASTINACSSLEAAALQANAAVQSLMAEALKMADQMIAAYKDTQKALEVNLVIGILGIAAAGFGVVAAAGAAAAIAGAASSGAGSLVSSIYAFSQIDAQLEASDSNTLVSSMSRNLASTETAIMQADEEIYSAIEALRGNWSMREIAIPAPPGSDEVDTESFHHESSL</sequence>
<dbReference type="Proteomes" id="UP000277256">
    <property type="component" value="Unassembled WGS sequence"/>
</dbReference>
<proteinExistence type="predicted"/>
<evidence type="ECO:0000313" key="3">
    <source>
        <dbReference type="EMBL" id="RRR99372.1"/>
    </source>
</evidence>
<name>A0A426UXS6_9ACTN</name>
<reference evidence="3 4" key="1">
    <citation type="submission" date="2018-12" db="EMBL/GenBank/DDBJ databases">
        <title>Glycomyces sp. YIM 121974 draft genome.</title>
        <authorList>
            <person name="Li Q."/>
        </authorList>
    </citation>
    <scope>NUCLEOTIDE SEQUENCE [LARGE SCALE GENOMIC DNA]</scope>
    <source>
        <strain evidence="3 4">YIM 121974</strain>
    </source>
</reference>
<dbReference type="EMBL" id="RSEB01000003">
    <property type="protein sequence ID" value="RRR99372.1"/>
    <property type="molecule type" value="Genomic_DNA"/>
</dbReference>
<evidence type="ECO:0000256" key="1">
    <source>
        <dbReference type="SAM" id="MobiDB-lite"/>
    </source>
</evidence>
<protein>
    <submittedName>
        <fullName evidence="3">Uncharacterized protein</fullName>
    </submittedName>
</protein>
<organism evidence="3 4">
    <name type="scientific">Glycomyces terrestris</name>
    <dbReference type="NCBI Taxonomy" id="2493553"/>
    <lineage>
        <taxon>Bacteria</taxon>
        <taxon>Bacillati</taxon>
        <taxon>Actinomycetota</taxon>
        <taxon>Actinomycetes</taxon>
        <taxon>Glycomycetales</taxon>
        <taxon>Glycomycetaceae</taxon>
        <taxon>Glycomyces</taxon>
    </lineage>
</organism>
<feature type="transmembrane region" description="Helical" evidence="2">
    <location>
        <begin position="199"/>
        <end position="224"/>
    </location>
</feature>
<dbReference type="RefSeq" id="WP_125247886.1">
    <property type="nucleotide sequence ID" value="NZ_RSEB01000003.1"/>
</dbReference>
<keyword evidence="2" id="KW-0812">Transmembrane</keyword>